<sequence length="613" mass="70369">MSCVESQARPKPESEQGDACDTLQQIVSRSGSSVVSHLLAIERHALEVRKAHVWAENPLCLVYEEVSTRCFKVVRNRNLEQQFVAISWTWQPSPHEDGRSGAYFAEHSNPRGIERLKVRDCVLARVTKYLQHKGLKLFWIDQVCIDQDDKEAKTNAMNSMDLIYKNARNTLGLLSTPIESTIELRLMVRLMNGELTFQSARGLSAFRPHISRGTIERTICVLKRLTEDTWWKRAWVFQEEYVAGINMDLLFPLNVVRLGCSGYERIPGEFCVSATFFRQQTTLLLLAYQQNGSRRHRASCEKMLKIIGKYQILLQHQSTGFMPMSATIHSEIQRRRLKNPWDRLAIAANACDYGVRLDHRALSDQRLSIGMSLLAQYLLNGEIVMLHRRGEGRTDAVLGTSAIRWMQDTRLKGCKPPAGTKPLSFLRLCRLPEVCFCFDGVRTRGLIWHLEGRHVLPRAATLFCQPWAAQEIDDLVYRLGRRHRRLADKLDDYVQKRRRGVEFTACCYMDAMMWQVVQAVNRGHHLRIGYSRTRKCAGVFVPESHEVHRDMYAFTAWQSGTFTAGSSDKFVSLSVNARYNTVTSALGWMNGLVFFRNDDLQNVTFAWPEGWKS</sequence>
<dbReference type="RefSeq" id="XP_064662413.1">
    <property type="nucleotide sequence ID" value="XM_064799658.1"/>
</dbReference>
<dbReference type="PANTHER" id="PTHR24148:SF64">
    <property type="entry name" value="HETEROKARYON INCOMPATIBILITY DOMAIN-CONTAINING PROTEIN"/>
    <property type="match status" value="1"/>
</dbReference>
<reference evidence="2 3" key="1">
    <citation type="submission" date="2023-08" db="EMBL/GenBank/DDBJ databases">
        <title>Black Yeasts Isolated from many extreme environments.</title>
        <authorList>
            <person name="Coleine C."/>
            <person name="Stajich J.E."/>
            <person name="Selbmann L."/>
        </authorList>
    </citation>
    <scope>NUCLEOTIDE SEQUENCE [LARGE SCALE GENOMIC DNA]</scope>
    <source>
        <strain evidence="2 3">CCFEE 5935</strain>
    </source>
</reference>
<dbReference type="EMBL" id="JAVRRT010000003">
    <property type="protein sequence ID" value="KAK5173718.1"/>
    <property type="molecule type" value="Genomic_DNA"/>
</dbReference>
<dbReference type="PANTHER" id="PTHR24148">
    <property type="entry name" value="ANKYRIN REPEAT DOMAIN-CONTAINING PROTEIN 39 HOMOLOG-RELATED"/>
    <property type="match status" value="1"/>
</dbReference>
<dbReference type="Pfam" id="PF06985">
    <property type="entry name" value="HET"/>
    <property type="match status" value="1"/>
</dbReference>
<feature type="domain" description="Heterokaryon incompatibility" evidence="1">
    <location>
        <begin position="83"/>
        <end position="239"/>
    </location>
</feature>
<dbReference type="Proteomes" id="UP001337655">
    <property type="component" value="Unassembled WGS sequence"/>
</dbReference>
<dbReference type="GeneID" id="89923746"/>
<evidence type="ECO:0000313" key="3">
    <source>
        <dbReference type="Proteomes" id="UP001337655"/>
    </source>
</evidence>
<comment type="caution">
    <text evidence="2">The sequence shown here is derived from an EMBL/GenBank/DDBJ whole genome shotgun (WGS) entry which is preliminary data.</text>
</comment>
<dbReference type="InterPro" id="IPR052895">
    <property type="entry name" value="HetReg/Transcr_Mod"/>
</dbReference>
<keyword evidence="3" id="KW-1185">Reference proteome</keyword>
<gene>
    <name evidence="2" type="ORF">LTR77_002399</name>
</gene>
<dbReference type="InterPro" id="IPR010730">
    <property type="entry name" value="HET"/>
</dbReference>
<proteinExistence type="predicted"/>
<accession>A0AAV9PJF1</accession>
<dbReference type="AlphaFoldDB" id="A0AAV9PJF1"/>
<evidence type="ECO:0000313" key="2">
    <source>
        <dbReference type="EMBL" id="KAK5173718.1"/>
    </source>
</evidence>
<organism evidence="2 3">
    <name type="scientific">Saxophila tyrrhenica</name>
    <dbReference type="NCBI Taxonomy" id="1690608"/>
    <lineage>
        <taxon>Eukaryota</taxon>
        <taxon>Fungi</taxon>
        <taxon>Dikarya</taxon>
        <taxon>Ascomycota</taxon>
        <taxon>Pezizomycotina</taxon>
        <taxon>Dothideomycetes</taxon>
        <taxon>Dothideomycetidae</taxon>
        <taxon>Mycosphaerellales</taxon>
        <taxon>Extremaceae</taxon>
        <taxon>Saxophila</taxon>
    </lineage>
</organism>
<protein>
    <recommendedName>
        <fullName evidence="1">Heterokaryon incompatibility domain-containing protein</fullName>
    </recommendedName>
</protein>
<name>A0AAV9PJF1_9PEZI</name>
<evidence type="ECO:0000259" key="1">
    <source>
        <dbReference type="Pfam" id="PF06985"/>
    </source>
</evidence>